<gene>
    <name evidence="2" type="ORF">C5468_18470</name>
</gene>
<evidence type="ECO:0000256" key="1">
    <source>
        <dbReference type="SAM" id="SignalP"/>
    </source>
</evidence>
<reference evidence="2 3" key="1">
    <citation type="journal article" date="2019" name="Int. J. Syst. Evol. Microbiol.">
        <title>Photorhabdus khanii subsp. guanajuatensis subsp. nov., isolated from Heterorhabditis atacamensis, and Photorhabdus luminescens subsp. mexicana subsp. nov., isolated from Heterorhabditis mexicana entomopathogenic nematodes.</title>
        <authorList>
            <person name="Machado R.A.R."/>
            <person name="Bruno P."/>
            <person name="Arce C.C.M."/>
            <person name="Liechti N."/>
            <person name="Kohler A."/>
            <person name="Bernal J."/>
            <person name="Bruggmann R."/>
            <person name="Turlings T.C.J."/>
        </authorList>
    </citation>
    <scope>NUCLEOTIDE SEQUENCE [LARGE SCALE GENOMIC DNA]</scope>
    <source>
        <strain evidence="2 3">MEX47-22</strain>
    </source>
</reference>
<organism evidence="2 3">
    <name type="scientific">Photorhabdus luminescens subsp. mexicana</name>
    <dbReference type="NCBI Taxonomy" id="2100167"/>
    <lineage>
        <taxon>Bacteria</taxon>
        <taxon>Pseudomonadati</taxon>
        <taxon>Pseudomonadota</taxon>
        <taxon>Gammaproteobacteria</taxon>
        <taxon>Enterobacterales</taxon>
        <taxon>Morganellaceae</taxon>
        <taxon>Photorhabdus</taxon>
    </lineage>
</organism>
<evidence type="ECO:0008006" key="4">
    <source>
        <dbReference type="Google" id="ProtNLM"/>
    </source>
</evidence>
<protein>
    <recommendedName>
        <fullName evidence="4">Lipoprotein</fullName>
    </recommendedName>
</protein>
<dbReference type="Proteomes" id="UP000295550">
    <property type="component" value="Unassembled WGS sequence"/>
</dbReference>
<sequence>MSLNKKVFFISPLLLAISSFSMACMKDPENIRNQVKNAITVNGLAKTKVMSMYENCKLRANTNDFEKRNDVELNNTSTHNQNDDAETAKYWYRGMSKIEYISLDKNGYNAIPCVTEESFCGITPQYTYAKTYPKGEKPKIMIEFTTEGAGWLHNEFTTKHKCSTKAEGGGTYGLGKTGTSGSCDAEYKGIGIGNVFNRWLSGHQIQAQVSYALLPKKP</sequence>
<evidence type="ECO:0000313" key="2">
    <source>
        <dbReference type="EMBL" id="TDB47625.1"/>
    </source>
</evidence>
<accession>A0A4V2X5C5</accession>
<dbReference type="RefSeq" id="WP_132347263.1">
    <property type="nucleotide sequence ID" value="NZ_CAWOLF010000021.1"/>
</dbReference>
<feature type="signal peptide" evidence="1">
    <location>
        <begin position="1"/>
        <end position="23"/>
    </location>
</feature>
<feature type="chain" id="PRO_5020572304" description="Lipoprotein" evidence="1">
    <location>
        <begin position="24"/>
        <end position="218"/>
    </location>
</feature>
<dbReference type="EMBL" id="PUJX01000021">
    <property type="protein sequence ID" value="TDB47625.1"/>
    <property type="molecule type" value="Genomic_DNA"/>
</dbReference>
<keyword evidence="1" id="KW-0732">Signal</keyword>
<proteinExistence type="predicted"/>
<name>A0A4V2X5C5_PHOLU</name>
<comment type="caution">
    <text evidence="2">The sequence shown here is derived from an EMBL/GenBank/DDBJ whole genome shotgun (WGS) entry which is preliminary data.</text>
</comment>
<dbReference type="AlphaFoldDB" id="A0A4V2X5C5"/>
<evidence type="ECO:0000313" key="3">
    <source>
        <dbReference type="Proteomes" id="UP000295550"/>
    </source>
</evidence>
<dbReference type="PROSITE" id="PS51257">
    <property type="entry name" value="PROKAR_LIPOPROTEIN"/>
    <property type="match status" value="1"/>
</dbReference>